<sequence>MRVFTIAPSPASSSAERPASPSGRRPTMTSWRRSDVSCAWFSRRAFSSCSLSLATRCVRKPSMSIIFLYCSVSGTSLKRPRMRVASAADGGHTCGSDSPSAYTTTHTSTSQSVASSLAFFIRPGRRFLSVARRAASSVMYCRFTFLRAMVRATHLANQKGSGWVGASWKKGRWFYTRGAI</sequence>
<keyword evidence="3" id="KW-1185">Reference proteome</keyword>
<evidence type="ECO:0000256" key="1">
    <source>
        <dbReference type="SAM" id="MobiDB-lite"/>
    </source>
</evidence>
<reference evidence="2" key="2">
    <citation type="submission" date="2021-12" db="EMBL/GenBank/DDBJ databases">
        <title>Resequencing data analysis of finger millet.</title>
        <authorList>
            <person name="Hatakeyama M."/>
            <person name="Aluri S."/>
            <person name="Balachadran M.T."/>
            <person name="Sivarajan S.R."/>
            <person name="Poveda L."/>
            <person name="Shimizu-Inatsugi R."/>
            <person name="Schlapbach R."/>
            <person name="Sreeman S.M."/>
            <person name="Shimizu K.K."/>
        </authorList>
    </citation>
    <scope>NUCLEOTIDE SEQUENCE</scope>
</reference>
<feature type="region of interest" description="Disordered" evidence="1">
    <location>
        <begin position="1"/>
        <end position="29"/>
    </location>
</feature>
<name>A0AAV5EEH1_ELECO</name>
<comment type="caution">
    <text evidence="2">The sequence shown here is derived from an EMBL/GenBank/DDBJ whole genome shotgun (WGS) entry which is preliminary data.</text>
</comment>
<proteinExistence type="predicted"/>
<evidence type="ECO:0000313" key="3">
    <source>
        <dbReference type="Proteomes" id="UP001054889"/>
    </source>
</evidence>
<reference evidence="2" key="1">
    <citation type="journal article" date="2018" name="DNA Res.">
        <title>Multiple hybrid de novo genome assembly of finger millet, an orphan allotetraploid crop.</title>
        <authorList>
            <person name="Hatakeyama M."/>
            <person name="Aluri S."/>
            <person name="Balachadran M.T."/>
            <person name="Sivarajan S.R."/>
            <person name="Patrignani A."/>
            <person name="Gruter S."/>
            <person name="Poveda L."/>
            <person name="Shimizu-Inatsugi R."/>
            <person name="Baeten J."/>
            <person name="Francoijs K.J."/>
            <person name="Nataraja K.N."/>
            <person name="Reddy Y.A.N."/>
            <person name="Phadnis S."/>
            <person name="Ravikumar R.L."/>
            <person name="Schlapbach R."/>
            <person name="Sreeman S.M."/>
            <person name="Shimizu K.K."/>
        </authorList>
    </citation>
    <scope>NUCLEOTIDE SEQUENCE</scope>
</reference>
<gene>
    <name evidence="2" type="primary">gb08496</name>
    <name evidence="2" type="ORF">PR202_gb08496</name>
</gene>
<protein>
    <submittedName>
        <fullName evidence="2">Uncharacterized protein</fullName>
    </submittedName>
</protein>
<evidence type="ECO:0000313" key="2">
    <source>
        <dbReference type="EMBL" id="GJN21050.1"/>
    </source>
</evidence>
<dbReference type="EMBL" id="BQKI01000075">
    <property type="protein sequence ID" value="GJN21050.1"/>
    <property type="molecule type" value="Genomic_DNA"/>
</dbReference>
<feature type="compositionally biased region" description="Low complexity" evidence="1">
    <location>
        <begin position="7"/>
        <end position="26"/>
    </location>
</feature>
<dbReference type="AlphaFoldDB" id="A0AAV5EEH1"/>
<dbReference type="Proteomes" id="UP001054889">
    <property type="component" value="Unassembled WGS sequence"/>
</dbReference>
<accession>A0AAV5EEH1</accession>
<organism evidence="2 3">
    <name type="scientific">Eleusine coracana subsp. coracana</name>
    <dbReference type="NCBI Taxonomy" id="191504"/>
    <lineage>
        <taxon>Eukaryota</taxon>
        <taxon>Viridiplantae</taxon>
        <taxon>Streptophyta</taxon>
        <taxon>Embryophyta</taxon>
        <taxon>Tracheophyta</taxon>
        <taxon>Spermatophyta</taxon>
        <taxon>Magnoliopsida</taxon>
        <taxon>Liliopsida</taxon>
        <taxon>Poales</taxon>
        <taxon>Poaceae</taxon>
        <taxon>PACMAD clade</taxon>
        <taxon>Chloridoideae</taxon>
        <taxon>Cynodonteae</taxon>
        <taxon>Eleusininae</taxon>
        <taxon>Eleusine</taxon>
    </lineage>
</organism>